<protein>
    <submittedName>
        <fullName evidence="1">DUF4043 family protein</fullName>
    </submittedName>
</protein>
<dbReference type="Proteomes" id="UP001363010">
    <property type="component" value="Unassembled WGS sequence"/>
</dbReference>
<proteinExistence type="predicted"/>
<dbReference type="RefSeq" id="WP_340362609.1">
    <property type="nucleotide sequence ID" value="NZ_JBBKZV010000002.1"/>
</dbReference>
<organism evidence="1 2">
    <name type="scientific">Variovorax humicola</name>
    <dbReference type="NCBI Taxonomy" id="1769758"/>
    <lineage>
        <taxon>Bacteria</taxon>
        <taxon>Pseudomonadati</taxon>
        <taxon>Pseudomonadota</taxon>
        <taxon>Betaproteobacteria</taxon>
        <taxon>Burkholderiales</taxon>
        <taxon>Comamonadaceae</taxon>
        <taxon>Variovorax</taxon>
    </lineage>
</organism>
<evidence type="ECO:0000313" key="1">
    <source>
        <dbReference type="EMBL" id="MEJ8821567.1"/>
    </source>
</evidence>
<accession>A0ABU8VV42</accession>
<gene>
    <name evidence="1" type="ORF">WKW80_05895</name>
</gene>
<comment type="caution">
    <text evidence="1">The sequence shown here is derived from an EMBL/GenBank/DDBJ whole genome shotgun (WGS) entry which is preliminary data.</text>
</comment>
<reference evidence="1 2" key="1">
    <citation type="submission" date="2024-03" db="EMBL/GenBank/DDBJ databases">
        <title>Novel species of the genus Variovorax.</title>
        <authorList>
            <person name="Liu Q."/>
            <person name="Xin Y.-H."/>
        </authorList>
    </citation>
    <scope>NUCLEOTIDE SEQUENCE [LARGE SCALE GENOMIC DNA]</scope>
    <source>
        <strain evidence="1 2">KACC 18501</strain>
    </source>
</reference>
<keyword evidence="2" id="KW-1185">Reference proteome</keyword>
<sequence length="44" mass="4902">MPMNTEPLIGDQVLDGQEQRLKYFTDRIRIDQVRGGAGQAGLRG</sequence>
<dbReference type="EMBL" id="JBBKZV010000002">
    <property type="protein sequence ID" value="MEJ8821567.1"/>
    <property type="molecule type" value="Genomic_DNA"/>
</dbReference>
<evidence type="ECO:0000313" key="2">
    <source>
        <dbReference type="Proteomes" id="UP001363010"/>
    </source>
</evidence>
<name>A0ABU8VV42_9BURK</name>